<evidence type="ECO:0000256" key="2">
    <source>
        <dbReference type="ARBA" id="ARBA00006275"/>
    </source>
</evidence>
<dbReference type="SUPFAM" id="SSF48452">
    <property type="entry name" value="TPR-like"/>
    <property type="match status" value="1"/>
</dbReference>
<evidence type="ECO:0000313" key="9">
    <source>
        <dbReference type="Proteomes" id="UP000192980"/>
    </source>
</evidence>
<comment type="similarity">
    <text evidence="2">Belongs to the SusD family.</text>
</comment>
<evidence type="ECO:0000256" key="4">
    <source>
        <dbReference type="ARBA" id="ARBA00023136"/>
    </source>
</evidence>
<accession>A0A1X7K5A1</accession>
<organism evidence="8 9">
    <name type="scientific">Sphingobacterium psychroaquaticum</name>
    <dbReference type="NCBI Taxonomy" id="561061"/>
    <lineage>
        <taxon>Bacteria</taxon>
        <taxon>Pseudomonadati</taxon>
        <taxon>Bacteroidota</taxon>
        <taxon>Sphingobacteriia</taxon>
        <taxon>Sphingobacteriales</taxon>
        <taxon>Sphingobacteriaceae</taxon>
        <taxon>Sphingobacterium</taxon>
    </lineage>
</organism>
<name>A0A1X7K5A1_9SPHI</name>
<dbReference type="InterPro" id="IPR011990">
    <property type="entry name" value="TPR-like_helical_dom_sf"/>
</dbReference>
<dbReference type="EMBL" id="FXAU01000004">
    <property type="protein sequence ID" value="SMG35890.1"/>
    <property type="molecule type" value="Genomic_DNA"/>
</dbReference>
<evidence type="ECO:0000256" key="5">
    <source>
        <dbReference type="ARBA" id="ARBA00023237"/>
    </source>
</evidence>
<dbReference type="Proteomes" id="UP000192980">
    <property type="component" value="Unassembled WGS sequence"/>
</dbReference>
<dbReference type="InterPro" id="IPR033985">
    <property type="entry name" value="SusD-like_N"/>
</dbReference>
<evidence type="ECO:0000313" key="8">
    <source>
        <dbReference type="EMBL" id="SMG35890.1"/>
    </source>
</evidence>
<protein>
    <submittedName>
        <fullName evidence="8">SusD family protein</fullName>
    </submittedName>
</protein>
<comment type="subcellular location">
    <subcellularLocation>
        <location evidence="1">Cell outer membrane</location>
    </subcellularLocation>
</comment>
<evidence type="ECO:0000259" key="6">
    <source>
        <dbReference type="Pfam" id="PF07980"/>
    </source>
</evidence>
<reference evidence="8 9" key="1">
    <citation type="submission" date="2017-04" db="EMBL/GenBank/DDBJ databases">
        <authorList>
            <person name="Afonso C.L."/>
            <person name="Miller P.J."/>
            <person name="Scott M.A."/>
            <person name="Spackman E."/>
            <person name="Goraichik I."/>
            <person name="Dimitrov K.M."/>
            <person name="Suarez D.L."/>
            <person name="Swayne D.E."/>
        </authorList>
    </citation>
    <scope>NUCLEOTIDE SEQUENCE [LARGE SCALE GENOMIC DNA]</scope>
    <source>
        <strain evidence="8 9">DSM 22418</strain>
    </source>
</reference>
<feature type="domain" description="RagB/SusD" evidence="6">
    <location>
        <begin position="340"/>
        <end position="459"/>
    </location>
</feature>
<keyword evidence="9" id="KW-1185">Reference proteome</keyword>
<evidence type="ECO:0000256" key="1">
    <source>
        <dbReference type="ARBA" id="ARBA00004442"/>
    </source>
</evidence>
<dbReference type="Gene3D" id="1.25.40.390">
    <property type="match status" value="1"/>
</dbReference>
<keyword evidence="4" id="KW-0472">Membrane</keyword>
<keyword evidence="3" id="KW-0732">Signal</keyword>
<dbReference type="GO" id="GO:0009279">
    <property type="term" value="C:cell outer membrane"/>
    <property type="evidence" value="ECO:0007669"/>
    <property type="project" value="UniProtKB-SubCell"/>
</dbReference>
<dbReference type="Pfam" id="PF14322">
    <property type="entry name" value="SusD-like_3"/>
    <property type="match status" value="1"/>
</dbReference>
<gene>
    <name evidence="8" type="ORF">SAMN05660862_2559</name>
</gene>
<keyword evidence="5" id="KW-0998">Cell outer membrane</keyword>
<dbReference type="OrthoDB" id="1097962at2"/>
<evidence type="ECO:0000259" key="7">
    <source>
        <dbReference type="Pfam" id="PF14322"/>
    </source>
</evidence>
<sequence>MKNYLVISFLVGALFFTSCEKYLDVMPKTQIPEKEQFSTEQGFKDALTGVYISAKTLDTYGKELAYGTIESLISSWDVTTNTADQQLGLFNYGDDRVINRFNRIFERQYSTIAHANAILQNLETNKSVLITSGLYELIKAECLAMRAYIHFDLMRLYGPVPEDPTKGNKLAYVTNFDREINAHISYDAFKMKVLADIKEAAELIKAVDPLLTYSMAEVRSPITSGTGSGFRPTDTFFAYRNMRMNYYAIRALEARANLWYGNKEAAYVAAKEVVEAKNADGSQKFKLATGTEYSATNYILTTEHLLGLYAFDMAKSYTGNFGNATYKKGTSATTIRNQLYGNTGTDFRESSLWNIITLANGSTNNVIRKYWVTADNVTNATDYKQMPLLRTSEMYLILAETAPFAEGVNYLKTFRTARNISNIANPQDYPSLVLEVIKEYRKEFYAEGQAFYAYKRLNAPKAQVLFVPAAAVVNYLLPMPTVETIN</sequence>
<dbReference type="RefSeq" id="WP_085473289.1">
    <property type="nucleotide sequence ID" value="NZ_FXAU01000004.1"/>
</dbReference>
<dbReference type="AlphaFoldDB" id="A0A1X7K5A1"/>
<dbReference type="STRING" id="561061.SAMN05660862_2559"/>
<feature type="domain" description="SusD-like N-terminal" evidence="7">
    <location>
        <begin position="21"/>
        <end position="204"/>
    </location>
</feature>
<dbReference type="PROSITE" id="PS51257">
    <property type="entry name" value="PROKAR_LIPOPROTEIN"/>
    <property type="match status" value="1"/>
</dbReference>
<dbReference type="Pfam" id="PF07980">
    <property type="entry name" value="SusD_RagB"/>
    <property type="match status" value="1"/>
</dbReference>
<evidence type="ECO:0000256" key="3">
    <source>
        <dbReference type="ARBA" id="ARBA00022729"/>
    </source>
</evidence>
<proteinExistence type="inferred from homology"/>
<dbReference type="InterPro" id="IPR012944">
    <property type="entry name" value="SusD_RagB_dom"/>
</dbReference>